<dbReference type="Proteomes" id="UP000033815">
    <property type="component" value="Unassembled WGS sequence"/>
</dbReference>
<proteinExistence type="predicted"/>
<accession>A0A837ID43</accession>
<keyword evidence="1" id="KW-0472">Membrane</keyword>
<evidence type="ECO:0000313" key="3">
    <source>
        <dbReference type="Proteomes" id="UP000033815"/>
    </source>
</evidence>
<comment type="caution">
    <text evidence="2">The sequence shown here is derived from an EMBL/GenBank/DDBJ whole genome shotgun (WGS) entry which is preliminary data.</text>
</comment>
<dbReference type="AlphaFoldDB" id="A0A837ID43"/>
<name>A0A837ID43_9BACT</name>
<keyword evidence="1" id="KW-0812">Transmembrane</keyword>
<organism evidence="2 3">
    <name type="scientific">Candidatus Nomurabacteria bacterium GW2011_GWB1_44_12</name>
    <dbReference type="NCBI Taxonomy" id="1618748"/>
    <lineage>
        <taxon>Bacteria</taxon>
        <taxon>Candidatus Nomuraibacteriota</taxon>
    </lineage>
</organism>
<dbReference type="EMBL" id="LCHP01000004">
    <property type="protein sequence ID" value="KKT36801.1"/>
    <property type="molecule type" value="Genomic_DNA"/>
</dbReference>
<reference evidence="2 3" key="1">
    <citation type="journal article" date="2015" name="Nature">
        <title>rRNA introns, odd ribosomes, and small enigmatic genomes across a large radiation of phyla.</title>
        <authorList>
            <person name="Brown C.T."/>
            <person name="Hug L.A."/>
            <person name="Thomas B.C."/>
            <person name="Sharon I."/>
            <person name="Castelle C.J."/>
            <person name="Singh A."/>
            <person name="Wilkins M.J."/>
            <person name="Williams K.H."/>
            <person name="Banfield J.F."/>
        </authorList>
    </citation>
    <scope>NUCLEOTIDE SEQUENCE [LARGE SCALE GENOMIC DNA]</scope>
</reference>
<keyword evidence="1" id="KW-1133">Transmembrane helix</keyword>
<evidence type="ECO:0000256" key="1">
    <source>
        <dbReference type="SAM" id="Phobius"/>
    </source>
</evidence>
<protein>
    <submittedName>
        <fullName evidence="2">Uncharacterized protein</fullName>
    </submittedName>
</protein>
<gene>
    <name evidence="2" type="ORF">UW25_C0004G0129</name>
</gene>
<evidence type="ECO:0000313" key="2">
    <source>
        <dbReference type="EMBL" id="KKT36801.1"/>
    </source>
</evidence>
<sequence>MAEKAPSPAPAPDTIVRDVAIVLGIALFIYVGNNITPLTADTISSGEAPSAIVSFLLDKVPLETIQNFFLSLRSTFAVLGVIFLAGAFWATLKIWEIHHIVHEKYAPIHLDEMAAKEKLSQWQVVLDHVNSESPAEWKIAILEADDILDEILEDQGYVGETVAEKLKTMSRTKIASYDDVWEAHKVRNEIAHGGAIEMDLSKKMARDTIAKFGNAFKELGYL</sequence>
<feature type="transmembrane region" description="Helical" evidence="1">
    <location>
        <begin position="76"/>
        <end position="95"/>
    </location>
</feature>